<keyword evidence="3" id="KW-1185">Reference proteome</keyword>
<protein>
    <submittedName>
        <fullName evidence="2">Uncharacterized protein</fullName>
    </submittedName>
</protein>
<comment type="caution">
    <text evidence="2">The sequence shown here is derived from an EMBL/GenBank/DDBJ whole genome shotgun (WGS) entry which is preliminary data.</text>
</comment>
<accession>A0A401TEZ3</accession>
<dbReference type="EMBL" id="BEZZ01051522">
    <property type="protein sequence ID" value="GCC41217.1"/>
    <property type="molecule type" value="Genomic_DNA"/>
</dbReference>
<dbReference type="AlphaFoldDB" id="A0A401TEZ3"/>
<organism evidence="2 3">
    <name type="scientific">Chiloscyllium punctatum</name>
    <name type="common">Brownbanded bambooshark</name>
    <name type="synonym">Hemiscyllium punctatum</name>
    <dbReference type="NCBI Taxonomy" id="137246"/>
    <lineage>
        <taxon>Eukaryota</taxon>
        <taxon>Metazoa</taxon>
        <taxon>Chordata</taxon>
        <taxon>Craniata</taxon>
        <taxon>Vertebrata</taxon>
        <taxon>Chondrichthyes</taxon>
        <taxon>Elasmobranchii</taxon>
        <taxon>Galeomorphii</taxon>
        <taxon>Galeoidea</taxon>
        <taxon>Orectolobiformes</taxon>
        <taxon>Hemiscylliidae</taxon>
        <taxon>Chiloscyllium</taxon>
    </lineage>
</organism>
<evidence type="ECO:0000313" key="2">
    <source>
        <dbReference type="EMBL" id="GCC41217.1"/>
    </source>
</evidence>
<sequence>MDRNRLIASVSIPGTPLNQASSYEDPTASRDPSESLIESSQSQEGKRQPIYSESTVRVPTRSTSTEGGERRRVHVQGENLPVSFQMIS</sequence>
<gene>
    <name evidence="2" type="ORF">chiPu_0025065</name>
</gene>
<feature type="compositionally biased region" description="Low complexity" evidence="1">
    <location>
        <begin position="52"/>
        <end position="66"/>
    </location>
</feature>
<feature type="region of interest" description="Disordered" evidence="1">
    <location>
        <begin position="1"/>
        <end position="88"/>
    </location>
</feature>
<reference evidence="2 3" key="1">
    <citation type="journal article" date="2018" name="Nat. Ecol. Evol.">
        <title>Shark genomes provide insights into elasmobranch evolution and the origin of vertebrates.</title>
        <authorList>
            <person name="Hara Y"/>
            <person name="Yamaguchi K"/>
            <person name="Onimaru K"/>
            <person name="Kadota M"/>
            <person name="Koyanagi M"/>
            <person name="Keeley SD"/>
            <person name="Tatsumi K"/>
            <person name="Tanaka K"/>
            <person name="Motone F"/>
            <person name="Kageyama Y"/>
            <person name="Nozu R"/>
            <person name="Adachi N"/>
            <person name="Nishimura O"/>
            <person name="Nakagawa R"/>
            <person name="Tanegashima C"/>
            <person name="Kiyatake I"/>
            <person name="Matsumoto R"/>
            <person name="Murakumo K"/>
            <person name="Nishida K"/>
            <person name="Terakita A"/>
            <person name="Kuratani S"/>
            <person name="Sato K"/>
            <person name="Hyodo S Kuraku.S."/>
        </authorList>
    </citation>
    <scope>NUCLEOTIDE SEQUENCE [LARGE SCALE GENOMIC DNA]</scope>
</reference>
<feature type="compositionally biased region" description="Low complexity" evidence="1">
    <location>
        <begin position="34"/>
        <end position="43"/>
    </location>
</feature>
<proteinExistence type="predicted"/>
<evidence type="ECO:0000313" key="3">
    <source>
        <dbReference type="Proteomes" id="UP000287033"/>
    </source>
</evidence>
<name>A0A401TEZ3_CHIPU</name>
<dbReference type="Proteomes" id="UP000287033">
    <property type="component" value="Unassembled WGS sequence"/>
</dbReference>
<evidence type="ECO:0000256" key="1">
    <source>
        <dbReference type="SAM" id="MobiDB-lite"/>
    </source>
</evidence>